<comment type="similarity">
    <text evidence="8">Belongs to the polyphosphate kinase 1 (PPK1) family.</text>
</comment>
<evidence type="ECO:0000256" key="5">
    <source>
        <dbReference type="ARBA" id="ARBA00022777"/>
    </source>
</evidence>
<protein>
    <recommendedName>
        <fullName evidence="8">Polyphosphate kinase</fullName>
        <ecNumber evidence="8">2.7.4.1</ecNumber>
    </recommendedName>
</protein>
<feature type="non-terminal residue" evidence="11">
    <location>
        <position position="321"/>
    </location>
</feature>
<evidence type="ECO:0000313" key="12">
    <source>
        <dbReference type="Proteomes" id="UP000018840"/>
    </source>
</evidence>
<evidence type="ECO:0000256" key="7">
    <source>
        <dbReference type="ARBA" id="ARBA00022842"/>
    </source>
</evidence>
<evidence type="ECO:0000256" key="2">
    <source>
        <dbReference type="ARBA" id="ARBA00022679"/>
    </source>
</evidence>
<keyword evidence="4" id="KW-0547">Nucleotide-binding</keyword>
<feature type="non-terminal residue" evidence="11">
    <location>
        <position position="1"/>
    </location>
</feature>
<keyword evidence="6" id="KW-0067">ATP-binding</keyword>
<dbReference type="EMBL" id="AZMC01000148">
    <property type="protein sequence ID" value="ETI89605.1"/>
    <property type="molecule type" value="Genomic_DNA"/>
</dbReference>
<sequence length="321" mass="36211">PGLDQLRYVPFEPKLPSELVNHEGESLFSVIGKQDLFVHHPFESFAVVEQFIAQAATDPDVLAIKQTLYRVSGDSPIIASLIKAADNGKQVTVLMEVKARFDEENNIHMARRLEKAGCHVIYGLKGLKTHSKITMVVRREDAGIRRYVHLATGNYNGKTARMYTDCGIFTCNDEYGDDASRFFNLISGYSDPPIWNKFIVAPLNLREKIMELIDREIEFAKQGEEAYIIGKMNSLLDKEVIAKLYEASAAGVRIDLIVRGICTLRPGIAGVSDNITVRSVVGRFLEHHRLFYFRNGGNESLFLSSADWMPRNLNERVELML</sequence>
<evidence type="ECO:0000259" key="10">
    <source>
        <dbReference type="Pfam" id="PF17941"/>
    </source>
</evidence>
<gene>
    <name evidence="11" type="ORF">Q612_NSC00148G0001</name>
</gene>
<dbReference type="Pfam" id="PF17941">
    <property type="entry name" value="PP_kinase_C_1"/>
    <property type="match status" value="1"/>
</dbReference>
<comment type="PTM">
    <text evidence="8">An intermediate of this reaction is the autophosphorylated ppk in which a phosphate is covalently linked to a histidine residue through a N-P bond.</text>
</comment>
<dbReference type="InterPro" id="IPR003414">
    <property type="entry name" value="PP_kinase"/>
</dbReference>
<keyword evidence="7" id="KW-0460">Magnesium</keyword>
<dbReference type="FunFam" id="3.30.870.10:FF:000001">
    <property type="entry name" value="Polyphosphate kinase"/>
    <property type="match status" value="1"/>
</dbReference>
<evidence type="ECO:0000256" key="3">
    <source>
        <dbReference type="ARBA" id="ARBA00022723"/>
    </source>
</evidence>
<feature type="domain" description="Polyphosphate kinase C-terminal" evidence="9">
    <location>
        <begin position="199"/>
        <end position="320"/>
    </location>
</feature>
<dbReference type="Pfam" id="PF13090">
    <property type="entry name" value="PP_kinase_C"/>
    <property type="match status" value="1"/>
</dbReference>
<organism evidence="11 12">
    <name type="scientific">Negativicoccus succinicivorans DORA_17_25</name>
    <dbReference type="NCBI Taxonomy" id="1403945"/>
    <lineage>
        <taxon>Bacteria</taxon>
        <taxon>Bacillati</taxon>
        <taxon>Bacillota</taxon>
        <taxon>Negativicutes</taxon>
        <taxon>Veillonellales</taxon>
        <taxon>Veillonellaceae</taxon>
        <taxon>Negativicoccus</taxon>
    </lineage>
</organism>
<dbReference type="AlphaFoldDB" id="W1U7U6"/>
<dbReference type="Proteomes" id="UP000018840">
    <property type="component" value="Unassembled WGS sequence"/>
</dbReference>
<dbReference type="GO" id="GO:0009358">
    <property type="term" value="C:polyphosphate kinase complex"/>
    <property type="evidence" value="ECO:0007669"/>
    <property type="project" value="InterPro"/>
</dbReference>
<comment type="caution">
    <text evidence="11">The sequence shown here is derived from an EMBL/GenBank/DDBJ whole genome shotgun (WGS) entry which is preliminary data.</text>
</comment>
<keyword evidence="3" id="KW-0479">Metal-binding</keyword>
<dbReference type="Gene3D" id="3.30.870.10">
    <property type="entry name" value="Endonuclease Chain A"/>
    <property type="match status" value="2"/>
</dbReference>
<comment type="catalytic activity">
    <reaction evidence="8">
        <text>[phosphate](n) + ATP = [phosphate](n+1) + ADP</text>
        <dbReference type="Rhea" id="RHEA:19573"/>
        <dbReference type="Rhea" id="RHEA-COMP:9859"/>
        <dbReference type="Rhea" id="RHEA-COMP:14280"/>
        <dbReference type="ChEBI" id="CHEBI:16838"/>
        <dbReference type="ChEBI" id="CHEBI:30616"/>
        <dbReference type="ChEBI" id="CHEBI:456216"/>
        <dbReference type="EC" id="2.7.4.1"/>
    </reaction>
</comment>
<dbReference type="PANTHER" id="PTHR30218">
    <property type="entry name" value="POLYPHOSPHATE KINASE"/>
    <property type="match status" value="1"/>
</dbReference>
<dbReference type="EC" id="2.7.4.1" evidence="8"/>
<evidence type="ECO:0000256" key="6">
    <source>
        <dbReference type="ARBA" id="ARBA00022840"/>
    </source>
</evidence>
<comment type="function">
    <text evidence="8">Catalyzes the reversible transfer of the terminal phosphate of ATP to form a long-chain polyphosphate (polyP).</text>
</comment>
<evidence type="ECO:0000259" key="9">
    <source>
        <dbReference type="Pfam" id="PF13090"/>
    </source>
</evidence>
<dbReference type="CDD" id="cd09168">
    <property type="entry name" value="PLDc_PaPPK1_C2_like"/>
    <property type="match status" value="1"/>
</dbReference>
<evidence type="ECO:0000256" key="4">
    <source>
        <dbReference type="ARBA" id="ARBA00022741"/>
    </source>
</evidence>
<dbReference type="PANTHER" id="PTHR30218:SF0">
    <property type="entry name" value="POLYPHOSPHATE KINASE"/>
    <property type="match status" value="1"/>
</dbReference>
<dbReference type="InterPro" id="IPR025200">
    <property type="entry name" value="PPK_C_dom2"/>
</dbReference>
<dbReference type="InterPro" id="IPR041108">
    <property type="entry name" value="PP_kinase_C_1"/>
</dbReference>
<dbReference type="SUPFAM" id="SSF56024">
    <property type="entry name" value="Phospholipase D/nuclease"/>
    <property type="match status" value="2"/>
</dbReference>
<dbReference type="GO" id="GO:0005524">
    <property type="term" value="F:ATP binding"/>
    <property type="evidence" value="ECO:0007669"/>
    <property type="project" value="UniProtKB-KW"/>
</dbReference>
<reference evidence="11 12" key="1">
    <citation type="submission" date="2013-12" db="EMBL/GenBank/DDBJ databases">
        <title>A Varibaculum cambriense genome reconstructed from a premature infant gut community with otherwise low bacterial novelty that shifts toward anaerobic metabolism during the third week of life.</title>
        <authorList>
            <person name="Brown C.T."/>
            <person name="Sharon I."/>
            <person name="Thomas B.C."/>
            <person name="Castelle C.J."/>
            <person name="Morowitz M.J."/>
            <person name="Banfield J.F."/>
        </authorList>
    </citation>
    <scope>NUCLEOTIDE SEQUENCE [LARGE SCALE GENOMIC DNA]</scope>
    <source>
        <strain evidence="12">DORA_17_25</strain>
    </source>
</reference>
<dbReference type="CDD" id="cd09165">
    <property type="entry name" value="PLDc_PaPPK1_C1_like"/>
    <property type="match status" value="1"/>
</dbReference>
<feature type="domain" description="Polyphosphate kinase C-terminal" evidence="10">
    <location>
        <begin position="27"/>
        <end position="191"/>
    </location>
</feature>
<dbReference type="GO" id="GO:0006799">
    <property type="term" value="P:polyphosphate biosynthetic process"/>
    <property type="evidence" value="ECO:0007669"/>
    <property type="project" value="InterPro"/>
</dbReference>
<proteinExistence type="inferred from homology"/>
<evidence type="ECO:0000256" key="1">
    <source>
        <dbReference type="ARBA" id="ARBA00022553"/>
    </source>
</evidence>
<dbReference type="RefSeq" id="WP_024047884.1">
    <property type="nucleotide sequence ID" value="NZ_AZMC01000148.1"/>
</dbReference>
<keyword evidence="5 11" id="KW-0418">Kinase</keyword>
<keyword evidence="2 8" id="KW-0808">Transferase</keyword>
<evidence type="ECO:0000256" key="8">
    <source>
        <dbReference type="RuleBase" id="RU003800"/>
    </source>
</evidence>
<dbReference type="GO" id="GO:0008976">
    <property type="term" value="F:polyphosphate kinase activity"/>
    <property type="evidence" value="ECO:0007669"/>
    <property type="project" value="UniProtKB-EC"/>
</dbReference>
<name>W1U7U6_9FIRM</name>
<evidence type="ECO:0000313" key="11">
    <source>
        <dbReference type="EMBL" id="ETI89605.1"/>
    </source>
</evidence>
<keyword evidence="1 8" id="KW-0597">Phosphoprotein</keyword>
<dbReference type="GO" id="GO:0046872">
    <property type="term" value="F:metal ion binding"/>
    <property type="evidence" value="ECO:0007669"/>
    <property type="project" value="UniProtKB-KW"/>
</dbReference>
<accession>W1U7U6</accession>
<dbReference type="NCBIfam" id="TIGR03705">
    <property type="entry name" value="poly_P_kin"/>
    <property type="match status" value="1"/>
</dbReference>